<dbReference type="GO" id="GO:0005737">
    <property type="term" value="C:cytoplasm"/>
    <property type="evidence" value="ECO:0007669"/>
    <property type="project" value="UniProtKB-SubCell"/>
</dbReference>
<comment type="subcellular location">
    <subcellularLocation>
        <location evidence="4">Cytoplasm</location>
    </subcellularLocation>
</comment>
<evidence type="ECO:0000313" key="6">
    <source>
        <dbReference type="Proteomes" id="UP001530377"/>
    </source>
</evidence>
<sequence>MNRLLFVSTRLLAKMDGVDDIGVPTLLIGLTNKPSLLDPALMRPGSQRCSLRLRCMESKRGEEGIPTYGELLDTIAVECDGMSGASLAGVARAAASRALERAVHDFTGHLASERTNVDGAKDVKEGKDSISECLVTQGDFEKAIEDVFESARGGNYTESKT</sequence>
<dbReference type="GO" id="GO:0016787">
    <property type="term" value="F:hydrolase activity"/>
    <property type="evidence" value="ECO:0007669"/>
    <property type="project" value="UniProtKB-KW"/>
</dbReference>
<name>A0ABD3SPW6_9STRA</name>
<comment type="catalytic activity">
    <reaction evidence="4">
        <text>ATP + H2O = ADP + phosphate + H(+)</text>
        <dbReference type="Rhea" id="RHEA:13065"/>
        <dbReference type="ChEBI" id="CHEBI:15377"/>
        <dbReference type="ChEBI" id="CHEBI:15378"/>
        <dbReference type="ChEBI" id="CHEBI:30616"/>
        <dbReference type="ChEBI" id="CHEBI:43474"/>
        <dbReference type="ChEBI" id="CHEBI:456216"/>
        <dbReference type="EC" id="3.6.4.6"/>
    </reaction>
</comment>
<keyword evidence="4" id="KW-0963">Cytoplasm</keyword>
<dbReference type="Gene3D" id="3.40.50.300">
    <property type="entry name" value="P-loop containing nucleotide triphosphate hydrolases"/>
    <property type="match status" value="1"/>
</dbReference>
<keyword evidence="2 4" id="KW-0547">Nucleotide-binding</keyword>
<keyword evidence="4" id="KW-0931">ER-Golgi transport</keyword>
<keyword evidence="3 4" id="KW-0067">ATP-binding</keyword>
<proteinExistence type="inferred from homology"/>
<keyword evidence="4" id="KW-0813">Transport</keyword>
<dbReference type="Gene3D" id="1.10.8.60">
    <property type="match status" value="1"/>
</dbReference>
<protein>
    <recommendedName>
        <fullName evidence="4">Vesicle-fusing ATPase</fullName>
        <ecNumber evidence="4">3.6.4.6</ecNumber>
    </recommendedName>
</protein>
<keyword evidence="4" id="KW-0479">Metal-binding</keyword>
<keyword evidence="4" id="KW-0460">Magnesium</keyword>
<evidence type="ECO:0000256" key="1">
    <source>
        <dbReference type="ARBA" id="ARBA00006914"/>
    </source>
</evidence>
<comment type="function">
    <text evidence="4">Required for vesicle-mediated transport. Catalyzes the fusion of transport vesicles within the Golgi cisternae. Is also required for transport from the endoplasmic reticulum to the Golgi stack. Seems to function as a fusion protein required for the delivery of cargo proteins to all compartments of the Golgi stack independent of vesicle origin.</text>
</comment>
<evidence type="ECO:0000313" key="5">
    <source>
        <dbReference type="EMBL" id="KAL3826426.1"/>
    </source>
</evidence>
<dbReference type="GO" id="GO:0046872">
    <property type="term" value="F:metal ion binding"/>
    <property type="evidence" value="ECO:0007669"/>
    <property type="project" value="UniProtKB-UniRule"/>
</dbReference>
<dbReference type="GO" id="GO:0016192">
    <property type="term" value="P:vesicle-mediated transport"/>
    <property type="evidence" value="ECO:0007669"/>
    <property type="project" value="UniProtKB-KW"/>
</dbReference>
<dbReference type="Proteomes" id="UP001530377">
    <property type="component" value="Unassembled WGS sequence"/>
</dbReference>
<evidence type="ECO:0000256" key="2">
    <source>
        <dbReference type="ARBA" id="ARBA00022741"/>
    </source>
</evidence>
<comment type="caution">
    <text evidence="5">The sequence shown here is derived from an EMBL/GenBank/DDBJ whole genome shotgun (WGS) entry which is preliminary data.</text>
</comment>
<dbReference type="InterPro" id="IPR027417">
    <property type="entry name" value="P-loop_NTPase"/>
</dbReference>
<dbReference type="PANTHER" id="PTHR23078:SF3">
    <property type="entry name" value="VESICLE-FUSING ATPASE"/>
    <property type="match status" value="1"/>
</dbReference>
<comment type="cofactor">
    <cofactor evidence="4">
        <name>Mg(2+)</name>
        <dbReference type="ChEBI" id="CHEBI:18420"/>
    </cofactor>
    <text evidence="4">Binds 1 Mg(2+) ion per subunit.</text>
</comment>
<gene>
    <name evidence="5" type="ORF">ACHAXA_011235</name>
</gene>
<dbReference type="PANTHER" id="PTHR23078">
    <property type="entry name" value="VESICULAR-FUSION PROTEIN NSF"/>
    <property type="match status" value="1"/>
</dbReference>
<dbReference type="SUPFAM" id="SSF52540">
    <property type="entry name" value="P-loop containing nucleoside triphosphate hydrolases"/>
    <property type="match status" value="1"/>
</dbReference>
<dbReference type="EC" id="3.6.4.6" evidence="4"/>
<dbReference type="GO" id="GO:0005524">
    <property type="term" value="F:ATP binding"/>
    <property type="evidence" value="ECO:0007669"/>
    <property type="project" value="UniProtKB-UniRule"/>
</dbReference>
<keyword evidence="6" id="KW-1185">Reference proteome</keyword>
<keyword evidence="4" id="KW-0653">Protein transport</keyword>
<reference evidence="5 6" key="1">
    <citation type="submission" date="2024-10" db="EMBL/GenBank/DDBJ databases">
        <title>Updated reference genomes for cyclostephanoid diatoms.</title>
        <authorList>
            <person name="Roberts W.R."/>
            <person name="Alverson A.J."/>
        </authorList>
    </citation>
    <scope>NUCLEOTIDE SEQUENCE [LARGE SCALE GENOMIC DNA]</scope>
    <source>
        <strain evidence="5 6">AJA228-03</strain>
    </source>
</reference>
<organism evidence="5 6">
    <name type="scientific">Cyclostephanos tholiformis</name>
    <dbReference type="NCBI Taxonomy" id="382380"/>
    <lineage>
        <taxon>Eukaryota</taxon>
        <taxon>Sar</taxon>
        <taxon>Stramenopiles</taxon>
        <taxon>Ochrophyta</taxon>
        <taxon>Bacillariophyta</taxon>
        <taxon>Coscinodiscophyceae</taxon>
        <taxon>Thalassiosirophycidae</taxon>
        <taxon>Stephanodiscales</taxon>
        <taxon>Stephanodiscaceae</taxon>
        <taxon>Cyclostephanos</taxon>
    </lineage>
</organism>
<comment type="similarity">
    <text evidence="1 4">Belongs to the AAA ATPase family.</text>
</comment>
<dbReference type="AlphaFoldDB" id="A0ABD3SPW6"/>
<evidence type="ECO:0000256" key="3">
    <source>
        <dbReference type="ARBA" id="ARBA00022840"/>
    </source>
</evidence>
<evidence type="ECO:0000256" key="4">
    <source>
        <dbReference type="RuleBase" id="RU367045"/>
    </source>
</evidence>
<keyword evidence="4" id="KW-0378">Hydrolase</keyword>
<dbReference type="InterPro" id="IPR039812">
    <property type="entry name" value="Vesicle-fus_ATPase"/>
</dbReference>
<accession>A0ABD3SPW6</accession>
<dbReference type="EMBL" id="JALLPB020000021">
    <property type="protein sequence ID" value="KAL3826426.1"/>
    <property type="molecule type" value="Genomic_DNA"/>
</dbReference>
<dbReference type="GO" id="GO:0015031">
    <property type="term" value="P:protein transport"/>
    <property type="evidence" value="ECO:0007669"/>
    <property type="project" value="UniProtKB-KW"/>
</dbReference>